<feature type="chain" id="PRO_5046304702" evidence="1">
    <location>
        <begin position="23"/>
        <end position="202"/>
    </location>
</feature>
<protein>
    <submittedName>
        <fullName evidence="4">DUF642 domain-containing protein</fullName>
    </submittedName>
</protein>
<evidence type="ECO:0000313" key="5">
    <source>
        <dbReference type="Proteomes" id="UP000624419"/>
    </source>
</evidence>
<dbReference type="InterPro" id="IPR006946">
    <property type="entry name" value="DGR2-like_dom"/>
</dbReference>
<sequence length="202" mass="21343">MKKVIASFIGGIALLASVTANASLIVNGSFENNTVNAGGWKSFNSSQVDGWSSEAGIEIWNNLNNFAAFDGAQLAELNSNGSGYQSLYQSFASDAGQVYALDFAHTARDNLSESFKIVISDANSDTTLFSEVITQTTRRQWNTFNTVFVASSDMTTITFTSLNSGSTGNLLDAVSVTVPEPGSLGLMVLGLIALVCGRARKA</sequence>
<dbReference type="Gene3D" id="2.60.120.260">
    <property type="entry name" value="Galactose-binding domain-like"/>
    <property type="match status" value="1"/>
</dbReference>
<dbReference type="RefSeq" id="WP_191023657.1">
    <property type="nucleotide sequence ID" value="NZ_JABBXD010000002.1"/>
</dbReference>
<evidence type="ECO:0000256" key="1">
    <source>
        <dbReference type="SAM" id="SignalP"/>
    </source>
</evidence>
<dbReference type="InterPro" id="IPR013424">
    <property type="entry name" value="Ice-binding_C"/>
</dbReference>
<dbReference type="InterPro" id="IPR008979">
    <property type="entry name" value="Galactose-bd-like_sf"/>
</dbReference>
<keyword evidence="5" id="KW-1185">Reference proteome</keyword>
<dbReference type="SUPFAM" id="SSF49785">
    <property type="entry name" value="Galactose-binding domain-like"/>
    <property type="match status" value="1"/>
</dbReference>
<dbReference type="Proteomes" id="UP000624419">
    <property type="component" value="Unassembled WGS sequence"/>
</dbReference>
<organism evidence="4 5">
    <name type="scientific">Salinimonas profundi</name>
    <dbReference type="NCBI Taxonomy" id="2729140"/>
    <lineage>
        <taxon>Bacteria</taxon>
        <taxon>Pseudomonadati</taxon>
        <taxon>Pseudomonadota</taxon>
        <taxon>Gammaproteobacteria</taxon>
        <taxon>Alteromonadales</taxon>
        <taxon>Alteromonadaceae</taxon>
        <taxon>Alteromonas/Salinimonas group</taxon>
        <taxon>Salinimonas</taxon>
    </lineage>
</organism>
<feature type="domain" description="Ice-binding protein C-terminal" evidence="3">
    <location>
        <begin position="177"/>
        <end position="201"/>
    </location>
</feature>
<dbReference type="NCBIfam" id="TIGR02595">
    <property type="entry name" value="PEP_CTERM"/>
    <property type="match status" value="1"/>
</dbReference>
<evidence type="ECO:0000259" key="2">
    <source>
        <dbReference type="Pfam" id="PF04862"/>
    </source>
</evidence>
<dbReference type="Pfam" id="PF07589">
    <property type="entry name" value="PEP-CTERM"/>
    <property type="match status" value="1"/>
</dbReference>
<keyword evidence="1" id="KW-0732">Signal</keyword>
<gene>
    <name evidence="4" type="ORF">HHX48_04645</name>
</gene>
<reference evidence="4 5" key="1">
    <citation type="submission" date="2020-04" db="EMBL/GenBank/DDBJ databases">
        <title>Salinimonas sp. HHU 13199.</title>
        <authorList>
            <person name="Cui X."/>
            <person name="Zhang D."/>
        </authorList>
    </citation>
    <scope>NUCLEOTIDE SEQUENCE [LARGE SCALE GENOMIC DNA]</scope>
    <source>
        <strain evidence="4 5">HHU 13199</strain>
    </source>
</reference>
<feature type="domain" description="DUF642" evidence="2">
    <location>
        <begin position="24"/>
        <end position="176"/>
    </location>
</feature>
<evidence type="ECO:0000313" key="4">
    <source>
        <dbReference type="EMBL" id="MBD3585024.1"/>
    </source>
</evidence>
<comment type="caution">
    <text evidence="4">The sequence shown here is derived from an EMBL/GenBank/DDBJ whole genome shotgun (WGS) entry which is preliminary data.</text>
</comment>
<feature type="signal peptide" evidence="1">
    <location>
        <begin position="1"/>
        <end position="22"/>
    </location>
</feature>
<evidence type="ECO:0000259" key="3">
    <source>
        <dbReference type="Pfam" id="PF07589"/>
    </source>
</evidence>
<name>A0ABR8LM75_9ALTE</name>
<dbReference type="EMBL" id="JABBXD010000002">
    <property type="protein sequence ID" value="MBD3585024.1"/>
    <property type="molecule type" value="Genomic_DNA"/>
</dbReference>
<dbReference type="Pfam" id="PF04862">
    <property type="entry name" value="DUF642"/>
    <property type="match status" value="1"/>
</dbReference>
<accession>A0ABR8LM75</accession>
<proteinExistence type="predicted"/>